<accession>L1IXB9</accession>
<sequence length="142" mass="16021">MTQVHNNMQLILMPPIKVAKDPSREEARQARYFADMVQLTMSDCMLSHWGLSTPTSGGKQEEALRLSMNEASRTAAERVPATVRGGDPTFPVWKLNRKHKMLFHQWVLGKKTDEELISEYRSLLASDNSLMSSLIGSFDLSP</sequence>
<dbReference type="AlphaFoldDB" id="L1IXB9"/>
<organism evidence="1">
    <name type="scientific">Guillardia theta (strain CCMP2712)</name>
    <name type="common">Cryptophyte</name>
    <dbReference type="NCBI Taxonomy" id="905079"/>
    <lineage>
        <taxon>Eukaryota</taxon>
        <taxon>Cryptophyceae</taxon>
        <taxon>Pyrenomonadales</taxon>
        <taxon>Geminigeraceae</taxon>
        <taxon>Guillardia</taxon>
    </lineage>
</organism>
<evidence type="ECO:0000313" key="1">
    <source>
        <dbReference type="EMBL" id="EKX40908.1"/>
    </source>
</evidence>
<dbReference type="RefSeq" id="XP_005827888.1">
    <property type="nucleotide sequence ID" value="XM_005827831.1"/>
</dbReference>
<dbReference type="EnsemblProtists" id="EKX40908">
    <property type="protein sequence ID" value="EKX40908"/>
    <property type="gene ID" value="GUITHDRAFT_153949"/>
</dbReference>
<name>L1IXB9_GUITC</name>
<dbReference type="EMBL" id="JH993027">
    <property type="protein sequence ID" value="EKX40908.1"/>
    <property type="molecule type" value="Genomic_DNA"/>
</dbReference>
<proteinExistence type="predicted"/>
<dbReference type="PaxDb" id="55529-EKX40908"/>
<reference evidence="3" key="2">
    <citation type="submission" date="2012-11" db="EMBL/GenBank/DDBJ databases">
        <authorList>
            <person name="Kuo A."/>
            <person name="Curtis B.A."/>
            <person name="Tanifuji G."/>
            <person name="Burki F."/>
            <person name="Gruber A."/>
            <person name="Irimia M."/>
            <person name="Maruyama S."/>
            <person name="Arias M.C."/>
            <person name="Ball S.G."/>
            <person name="Gile G.H."/>
            <person name="Hirakawa Y."/>
            <person name="Hopkins J.F."/>
            <person name="Rensing S.A."/>
            <person name="Schmutz J."/>
            <person name="Symeonidi A."/>
            <person name="Elias M."/>
            <person name="Eveleigh R.J."/>
            <person name="Herman E.K."/>
            <person name="Klute M.J."/>
            <person name="Nakayama T."/>
            <person name="Obornik M."/>
            <person name="Reyes-Prieto A."/>
            <person name="Armbrust E.V."/>
            <person name="Aves S.J."/>
            <person name="Beiko R.G."/>
            <person name="Coutinho P."/>
            <person name="Dacks J.B."/>
            <person name="Durnford D.G."/>
            <person name="Fast N.M."/>
            <person name="Green B.R."/>
            <person name="Grisdale C."/>
            <person name="Hempe F."/>
            <person name="Henrissat B."/>
            <person name="Hoppner M.P."/>
            <person name="Ishida K.-I."/>
            <person name="Kim E."/>
            <person name="Koreny L."/>
            <person name="Kroth P.G."/>
            <person name="Liu Y."/>
            <person name="Malik S.-B."/>
            <person name="Maier U.G."/>
            <person name="McRose D."/>
            <person name="Mock T."/>
            <person name="Neilson J.A."/>
            <person name="Onodera N.T."/>
            <person name="Poole A.M."/>
            <person name="Pritham E.J."/>
            <person name="Richards T.A."/>
            <person name="Rocap G."/>
            <person name="Roy S.W."/>
            <person name="Sarai C."/>
            <person name="Schaack S."/>
            <person name="Shirato S."/>
            <person name="Slamovits C.H."/>
            <person name="Spencer D.F."/>
            <person name="Suzuki S."/>
            <person name="Worden A.Z."/>
            <person name="Zauner S."/>
            <person name="Barry K."/>
            <person name="Bell C."/>
            <person name="Bharti A.K."/>
            <person name="Crow J.A."/>
            <person name="Grimwood J."/>
            <person name="Kramer R."/>
            <person name="Lindquist E."/>
            <person name="Lucas S."/>
            <person name="Salamov A."/>
            <person name="McFadden G.I."/>
            <person name="Lane C.E."/>
            <person name="Keeling P.J."/>
            <person name="Gray M.W."/>
            <person name="Grigoriev I.V."/>
            <person name="Archibald J.M."/>
        </authorList>
    </citation>
    <scope>NUCLEOTIDE SEQUENCE</scope>
    <source>
        <strain evidence="3">CCMP2712</strain>
    </source>
</reference>
<evidence type="ECO:0000313" key="3">
    <source>
        <dbReference type="Proteomes" id="UP000011087"/>
    </source>
</evidence>
<dbReference type="HOGENOM" id="CLU_1819521_0_0_1"/>
<gene>
    <name evidence="1" type="ORF">GUITHDRAFT_153949</name>
</gene>
<dbReference type="Proteomes" id="UP000011087">
    <property type="component" value="Unassembled WGS sequence"/>
</dbReference>
<dbReference type="KEGG" id="gtt:GUITHDRAFT_153949"/>
<reference evidence="1 3" key="1">
    <citation type="journal article" date="2012" name="Nature">
        <title>Algal genomes reveal evolutionary mosaicism and the fate of nucleomorphs.</title>
        <authorList>
            <consortium name="DOE Joint Genome Institute"/>
            <person name="Curtis B.A."/>
            <person name="Tanifuji G."/>
            <person name="Burki F."/>
            <person name="Gruber A."/>
            <person name="Irimia M."/>
            <person name="Maruyama S."/>
            <person name="Arias M.C."/>
            <person name="Ball S.G."/>
            <person name="Gile G.H."/>
            <person name="Hirakawa Y."/>
            <person name="Hopkins J.F."/>
            <person name="Kuo A."/>
            <person name="Rensing S.A."/>
            <person name="Schmutz J."/>
            <person name="Symeonidi A."/>
            <person name="Elias M."/>
            <person name="Eveleigh R.J."/>
            <person name="Herman E.K."/>
            <person name="Klute M.J."/>
            <person name="Nakayama T."/>
            <person name="Obornik M."/>
            <person name="Reyes-Prieto A."/>
            <person name="Armbrust E.V."/>
            <person name="Aves S.J."/>
            <person name="Beiko R.G."/>
            <person name="Coutinho P."/>
            <person name="Dacks J.B."/>
            <person name="Durnford D.G."/>
            <person name="Fast N.M."/>
            <person name="Green B.R."/>
            <person name="Grisdale C.J."/>
            <person name="Hempel F."/>
            <person name="Henrissat B."/>
            <person name="Hoppner M.P."/>
            <person name="Ishida K."/>
            <person name="Kim E."/>
            <person name="Koreny L."/>
            <person name="Kroth P.G."/>
            <person name="Liu Y."/>
            <person name="Malik S.B."/>
            <person name="Maier U.G."/>
            <person name="McRose D."/>
            <person name="Mock T."/>
            <person name="Neilson J.A."/>
            <person name="Onodera N.T."/>
            <person name="Poole A.M."/>
            <person name="Pritham E.J."/>
            <person name="Richards T.A."/>
            <person name="Rocap G."/>
            <person name="Roy S.W."/>
            <person name="Sarai C."/>
            <person name="Schaack S."/>
            <person name="Shirato S."/>
            <person name="Slamovits C.H."/>
            <person name="Spencer D.F."/>
            <person name="Suzuki S."/>
            <person name="Worden A.Z."/>
            <person name="Zauner S."/>
            <person name="Barry K."/>
            <person name="Bell C."/>
            <person name="Bharti A.K."/>
            <person name="Crow J.A."/>
            <person name="Grimwood J."/>
            <person name="Kramer R."/>
            <person name="Lindquist E."/>
            <person name="Lucas S."/>
            <person name="Salamov A."/>
            <person name="McFadden G.I."/>
            <person name="Lane C.E."/>
            <person name="Keeling P.J."/>
            <person name="Gray M.W."/>
            <person name="Grigoriev I.V."/>
            <person name="Archibald J.M."/>
        </authorList>
    </citation>
    <scope>NUCLEOTIDE SEQUENCE</scope>
    <source>
        <strain evidence="1 3">CCMP2712</strain>
    </source>
</reference>
<evidence type="ECO:0000313" key="2">
    <source>
        <dbReference type="EnsemblProtists" id="EKX40908"/>
    </source>
</evidence>
<dbReference type="GeneID" id="17297559"/>
<protein>
    <submittedName>
        <fullName evidence="1 2">Uncharacterized protein</fullName>
    </submittedName>
</protein>
<keyword evidence="3" id="KW-1185">Reference proteome</keyword>
<reference evidence="2" key="3">
    <citation type="submission" date="2015-06" db="UniProtKB">
        <authorList>
            <consortium name="EnsemblProtists"/>
        </authorList>
    </citation>
    <scope>IDENTIFICATION</scope>
</reference>